<proteinExistence type="predicted"/>
<keyword evidence="6" id="KW-0460">Magnesium</keyword>
<evidence type="ECO:0000313" key="9">
    <source>
        <dbReference type="Proteomes" id="UP000185829"/>
    </source>
</evidence>
<dbReference type="GO" id="GO:0046872">
    <property type="term" value="F:metal ion binding"/>
    <property type="evidence" value="ECO:0007669"/>
    <property type="project" value="UniProtKB-KW"/>
</dbReference>
<name>A0A9X8RAB7_9BACI</name>
<dbReference type="GO" id="GO:0009401">
    <property type="term" value="P:phosphoenolpyruvate-dependent sugar phosphotransferase system"/>
    <property type="evidence" value="ECO:0007669"/>
    <property type="project" value="UniProtKB-KW"/>
</dbReference>
<protein>
    <submittedName>
        <fullName evidence="8">PTS system lichenan oligosaccharide-specific IIA component, Lac family</fullName>
    </submittedName>
</protein>
<comment type="cofactor">
    <cofactor evidence="6">
        <name>Mg(2+)</name>
        <dbReference type="ChEBI" id="CHEBI:18420"/>
    </cofactor>
    <text evidence="6">Binds 1 Mg(2+) ion per trimer.</text>
</comment>
<dbReference type="Gene3D" id="1.20.58.80">
    <property type="entry name" value="Phosphotransferase system, lactose/cellobiose-type IIA subunit"/>
    <property type="match status" value="1"/>
</dbReference>
<dbReference type="RefSeq" id="WP_076368810.1">
    <property type="nucleotide sequence ID" value="NZ_FTMX01000004.1"/>
</dbReference>
<dbReference type="PANTHER" id="PTHR34382">
    <property type="entry name" value="PTS SYSTEM N,N'-DIACETYLCHITOBIOSE-SPECIFIC EIIA COMPONENT"/>
    <property type="match status" value="1"/>
</dbReference>
<dbReference type="InterPro" id="IPR003188">
    <property type="entry name" value="PTS_IIA_lac/cel"/>
</dbReference>
<sequence>MAKTKEDLSELSFQLILHSGNARSCAMEAIALQKQGKSGEAQDKLKEAEHEFVAAHKIQTALIQQEVSGEKFEIPMLLIHAQDHLMTSMTTKDLAMEIVELHEKIQRNQ</sequence>
<evidence type="ECO:0000256" key="6">
    <source>
        <dbReference type="PIRSR" id="PIRSR000699-2"/>
    </source>
</evidence>
<keyword evidence="6" id="KW-0479">Metal-binding</keyword>
<evidence type="ECO:0000256" key="3">
    <source>
        <dbReference type="ARBA" id="ARBA00022679"/>
    </source>
</evidence>
<dbReference type="GO" id="GO:0016740">
    <property type="term" value="F:transferase activity"/>
    <property type="evidence" value="ECO:0007669"/>
    <property type="project" value="UniProtKB-KW"/>
</dbReference>
<dbReference type="EMBL" id="FTMX01000004">
    <property type="protein sequence ID" value="SIR56558.1"/>
    <property type="molecule type" value="Genomic_DNA"/>
</dbReference>
<reference evidence="8 9" key="1">
    <citation type="submission" date="2017-01" db="EMBL/GenBank/DDBJ databases">
        <authorList>
            <person name="Varghese N."/>
            <person name="Submissions S."/>
        </authorList>
    </citation>
    <scope>NUCLEOTIDE SEQUENCE [LARGE SCALE GENOMIC DNA]</scope>
    <source>
        <strain evidence="8 9">RUG2-6</strain>
    </source>
</reference>
<comment type="caution">
    <text evidence="8">The sequence shown here is derived from an EMBL/GenBank/DDBJ whole genome shotgun (WGS) entry which is preliminary data.</text>
</comment>
<dbReference type="PIRSF" id="PIRSF000699">
    <property type="entry name" value="PTS_IILac_III"/>
    <property type="match status" value="1"/>
</dbReference>
<keyword evidence="4" id="KW-0598">Phosphotransferase system</keyword>
<gene>
    <name evidence="8" type="ORF">SAMN05878482_104285</name>
</gene>
<dbReference type="Proteomes" id="UP000185829">
    <property type="component" value="Unassembled WGS sequence"/>
</dbReference>
<evidence type="ECO:0000256" key="2">
    <source>
        <dbReference type="ARBA" id="ARBA00022597"/>
    </source>
</evidence>
<dbReference type="SUPFAM" id="SSF46973">
    <property type="entry name" value="Enzyme IIa from lactose specific PTS, IIa-lac"/>
    <property type="match status" value="1"/>
</dbReference>
<accession>A0A9X8RAB7</accession>
<feature type="active site" description="Tele-phosphohistidine intermediate" evidence="5">
    <location>
        <position position="80"/>
    </location>
</feature>
<dbReference type="InterPro" id="IPR036542">
    <property type="entry name" value="PTS_IIA_lac/cel_sf"/>
</dbReference>
<evidence type="ECO:0000256" key="7">
    <source>
        <dbReference type="PROSITE-ProRule" id="PRU00418"/>
    </source>
</evidence>
<evidence type="ECO:0000256" key="4">
    <source>
        <dbReference type="ARBA" id="ARBA00022683"/>
    </source>
</evidence>
<evidence type="ECO:0000256" key="1">
    <source>
        <dbReference type="ARBA" id="ARBA00022448"/>
    </source>
</evidence>
<dbReference type="PANTHER" id="PTHR34382:SF7">
    <property type="entry name" value="PTS SYSTEM N,N'-DIACETYLCHITOBIOSE-SPECIFIC EIIA COMPONENT"/>
    <property type="match status" value="1"/>
</dbReference>
<organism evidence="8 9">
    <name type="scientific">Peribacillus simplex</name>
    <dbReference type="NCBI Taxonomy" id="1478"/>
    <lineage>
        <taxon>Bacteria</taxon>
        <taxon>Bacillati</taxon>
        <taxon>Bacillota</taxon>
        <taxon>Bacilli</taxon>
        <taxon>Bacillales</taxon>
        <taxon>Bacillaceae</taxon>
        <taxon>Peribacillus</taxon>
    </lineage>
</organism>
<keyword evidence="3" id="KW-0808">Transferase</keyword>
<evidence type="ECO:0000313" key="8">
    <source>
        <dbReference type="EMBL" id="SIR56558.1"/>
    </source>
</evidence>
<feature type="modified residue" description="Phosphohistidine; by HPr" evidence="7">
    <location>
        <position position="80"/>
    </location>
</feature>
<dbReference type="AlphaFoldDB" id="A0A9X8RAB7"/>
<dbReference type="PROSITE" id="PS51095">
    <property type="entry name" value="PTS_EIIA_TYPE_3"/>
    <property type="match status" value="1"/>
</dbReference>
<evidence type="ECO:0000256" key="5">
    <source>
        <dbReference type="PIRSR" id="PIRSR000699-1"/>
    </source>
</evidence>
<dbReference type="CDD" id="cd00215">
    <property type="entry name" value="PTS_IIA_lac"/>
    <property type="match status" value="1"/>
</dbReference>
<keyword evidence="1" id="KW-0813">Transport</keyword>
<keyword evidence="2" id="KW-0762">Sugar transport</keyword>
<feature type="binding site" evidence="6">
    <location>
        <position position="83"/>
    </location>
    <ligand>
        <name>Mg(2+)</name>
        <dbReference type="ChEBI" id="CHEBI:18420"/>
        <note>ligand shared between all trimeric partners</note>
    </ligand>
</feature>
<dbReference type="Pfam" id="PF02255">
    <property type="entry name" value="PTS_IIA"/>
    <property type="match status" value="1"/>
</dbReference>